<dbReference type="GO" id="GO:0006355">
    <property type="term" value="P:regulation of DNA-templated transcription"/>
    <property type="evidence" value="ECO:0007669"/>
    <property type="project" value="InterPro"/>
</dbReference>
<dbReference type="GO" id="GO:0003677">
    <property type="term" value="F:DNA binding"/>
    <property type="evidence" value="ECO:0007669"/>
    <property type="project" value="UniProtKB-KW"/>
</dbReference>
<keyword evidence="2" id="KW-0238">DNA-binding</keyword>
<feature type="domain" description="HTH luxR-type" evidence="4">
    <location>
        <begin position="133"/>
        <end position="198"/>
    </location>
</feature>
<evidence type="ECO:0000313" key="5">
    <source>
        <dbReference type="EMBL" id="TWT32556.1"/>
    </source>
</evidence>
<evidence type="ECO:0000256" key="2">
    <source>
        <dbReference type="ARBA" id="ARBA00023125"/>
    </source>
</evidence>
<dbReference type="CDD" id="cd06170">
    <property type="entry name" value="LuxR_C_like"/>
    <property type="match status" value="1"/>
</dbReference>
<dbReference type="EMBL" id="SIHJ01000003">
    <property type="protein sequence ID" value="TWT32556.1"/>
    <property type="molecule type" value="Genomic_DNA"/>
</dbReference>
<evidence type="ECO:0000259" key="4">
    <source>
        <dbReference type="PROSITE" id="PS50043"/>
    </source>
</evidence>
<keyword evidence="3" id="KW-0804">Transcription</keyword>
<proteinExistence type="predicted"/>
<dbReference type="PANTHER" id="PTHR44688">
    <property type="entry name" value="DNA-BINDING TRANSCRIPTIONAL ACTIVATOR DEVR_DOSR"/>
    <property type="match status" value="1"/>
</dbReference>
<dbReference type="InterPro" id="IPR000792">
    <property type="entry name" value="Tscrpt_reg_LuxR_C"/>
</dbReference>
<dbReference type="SUPFAM" id="SSF46894">
    <property type="entry name" value="C-terminal effector domain of the bipartite response regulators"/>
    <property type="match status" value="1"/>
</dbReference>
<dbReference type="SMART" id="SM00421">
    <property type="entry name" value="HTH_LUXR"/>
    <property type="match status" value="1"/>
</dbReference>
<sequence>MEKCGVKPHIYETPDAWADDSNAQHKDLATRMVARAGMPTSDSDEEQCLLLAGPLSQIISQRIPEFINHVHPGLPVVAVCNSPKLPEVVGVLRLGARDVVDLASHDVDPCDAIREALEYGRETEGRRLRTMVLRQRLETVTQGERQVLDSMLEGLANKETAKKLGIGLRTVELRRAKIMTKMGAKGVAELVKLFCEARCPGVDTRAVR</sequence>
<reference evidence="5 6" key="1">
    <citation type="submission" date="2019-02" db="EMBL/GenBank/DDBJ databases">
        <title>Deep-cultivation of Planctomycetes and their phenomic and genomic characterization uncovers novel biology.</title>
        <authorList>
            <person name="Wiegand S."/>
            <person name="Jogler M."/>
            <person name="Boedeker C."/>
            <person name="Pinto D."/>
            <person name="Vollmers J."/>
            <person name="Rivas-Marin E."/>
            <person name="Kohn T."/>
            <person name="Peeters S.H."/>
            <person name="Heuer A."/>
            <person name="Rast P."/>
            <person name="Oberbeckmann S."/>
            <person name="Bunk B."/>
            <person name="Jeske O."/>
            <person name="Meyerdierks A."/>
            <person name="Storesund J.E."/>
            <person name="Kallscheuer N."/>
            <person name="Luecker S."/>
            <person name="Lage O.M."/>
            <person name="Pohl T."/>
            <person name="Merkel B.J."/>
            <person name="Hornburger P."/>
            <person name="Mueller R.-W."/>
            <person name="Bruemmer F."/>
            <person name="Labrenz M."/>
            <person name="Spormann A.M."/>
            <person name="Op Den Camp H."/>
            <person name="Overmann J."/>
            <person name="Amann R."/>
            <person name="Jetten M.S.M."/>
            <person name="Mascher T."/>
            <person name="Medema M.H."/>
            <person name="Devos D.P."/>
            <person name="Kaster A.-K."/>
            <person name="Ovreas L."/>
            <person name="Rohde M."/>
            <person name="Galperin M.Y."/>
            <person name="Jogler C."/>
        </authorList>
    </citation>
    <scope>NUCLEOTIDE SEQUENCE [LARGE SCALE GENOMIC DNA]</scope>
    <source>
        <strain evidence="5 6">KOR34</strain>
    </source>
</reference>
<evidence type="ECO:0000313" key="6">
    <source>
        <dbReference type="Proteomes" id="UP000316714"/>
    </source>
</evidence>
<organism evidence="5 6">
    <name type="scientific">Posidoniimonas corsicana</name>
    <dbReference type="NCBI Taxonomy" id="1938618"/>
    <lineage>
        <taxon>Bacteria</taxon>
        <taxon>Pseudomonadati</taxon>
        <taxon>Planctomycetota</taxon>
        <taxon>Planctomycetia</taxon>
        <taxon>Pirellulales</taxon>
        <taxon>Lacipirellulaceae</taxon>
        <taxon>Posidoniimonas</taxon>
    </lineage>
</organism>
<dbReference type="PANTHER" id="PTHR44688:SF16">
    <property type="entry name" value="DNA-BINDING TRANSCRIPTIONAL ACTIVATOR DEVR_DOSR"/>
    <property type="match status" value="1"/>
</dbReference>
<protein>
    <submittedName>
        <fullName evidence="5">Transcriptional regulatory protein FixJ</fullName>
    </submittedName>
</protein>
<dbReference type="Pfam" id="PF00196">
    <property type="entry name" value="GerE"/>
    <property type="match status" value="1"/>
</dbReference>
<comment type="caution">
    <text evidence="5">The sequence shown here is derived from an EMBL/GenBank/DDBJ whole genome shotgun (WGS) entry which is preliminary data.</text>
</comment>
<evidence type="ECO:0000256" key="3">
    <source>
        <dbReference type="ARBA" id="ARBA00023163"/>
    </source>
</evidence>
<dbReference type="InterPro" id="IPR016032">
    <property type="entry name" value="Sig_transdc_resp-reg_C-effctor"/>
</dbReference>
<dbReference type="AlphaFoldDB" id="A0A5C5V1U7"/>
<accession>A0A5C5V1U7</accession>
<gene>
    <name evidence="5" type="primary">fixJ_2</name>
    <name evidence="5" type="ORF">KOR34_43190</name>
</gene>
<keyword evidence="1" id="KW-0805">Transcription regulation</keyword>
<dbReference type="Gene3D" id="1.10.10.10">
    <property type="entry name" value="Winged helix-like DNA-binding domain superfamily/Winged helix DNA-binding domain"/>
    <property type="match status" value="1"/>
</dbReference>
<name>A0A5C5V1U7_9BACT</name>
<keyword evidence="6" id="KW-1185">Reference proteome</keyword>
<dbReference type="PROSITE" id="PS50043">
    <property type="entry name" value="HTH_LUXR_2"/>
    <property type="match status" value="1"/>
</dbReference>
<dbReference type="InterPro" id="IPR036388">
    <property type="entry name" value="WH-like_DNA-bd_sf"/>
</dbReference>
<evidence type="ECO:0000256" key="1">
    <source>
        <dbReference type="ARBA" id="ARBA00023015"/>
    </source>
</evidence>
<dbReference type="Proteomes" id="UP000316714">
    <property type="component" value="Unassembled WGS sequence"/>
</dbReference>
<dbReference type="PRINTS" id="PR00038">
    <property type="entry name" value="HTHLUXR"/>
</dbReference>